<protein>
    <recommendedName>
        <fullName evidence="11">ArfGap-domain-containing protein</fullName>
    </recommendedName>
</protein>
<dbReference type="FunFam" id="2.30.29.30:FF:000252">
    <property type="entry name" value="ARF GTPase activator (Csx2)"/>
    <property type="match status" value="1"/>
</dbReference>
<accession>A0A1X2IQN1</accession>
<keyword evidence="1" id="KW-0343">GTPase activation</keyword>
<dbReference type="PROSITE" id="PS50003">
    <property type="entry name" value="PH_DOMAIN"/>
    <property type="match status" value="1"/>
</dbReference>
<sequence>MTDVDTPTDLSTGMRDYLEDGPLFRATIKELENRTSALKSDLKRLVKTTTASLEAKQTWLAADQALVNALQETPAAAPLWTNYLGGTWTVMLEQRERLEHSMQSLLVDPLLKLYELDLKMADTKRRQFEEESKEYYTYLAKYLSIKKNSSSASDARFVETKHLFKKRRFDLMRFDYYSFLVDLHGGKKEQEVLYHLLSYQQKEHAFYETVAQHLEEHRSGLDELGLQMAQAARSQQQINKERSEKRKWLESKYSDDLAAETSDLSLATSDNPTSDPLKSPIPVPDDVDRFHGIRDLEQQDRRFLDQTERRKEGFLFSTSKPLKPSGFDIHSGVAWHKYWCVLSGGKLHEYSNWKRHLESNIDPINLRFATVREARNVDRRFSFEIITPQMRRIYQATSHEEMLSWINIIQNAIEGLLNGTGTSLDLLKDMDQQQVDNEINNCINVELLLDAAVTSSSPSSPIPTPSKSKTKSIHSITMKKPGGGGNHRHSLSGALRNAGLAVASGIHSSSSASSSTTVSDKHSFRRQASNTDLAAASLADDSPPPLPPLPPPHQYLTPSSPSVSTSPSTDRFRWSILSTNSISSNNNTGSNTNSGTKGSSTAPGQYTFSPSVNTKLIKDIRNEKSNRFCADCGEKNPDWCSLNLGIFLCIECSGIHRSMGTHVSKIRSLTLDSSSYSPDILALLHSIGNAKSNAIWEATRDNSTDNNDNNGIQPTDRRDKKLKYIQAKYVVRSFVEPATTPEEKNDPNLCLFTAIDNDDIPQALRAIVLGANVNSSRPSPDDDDESDVQYALHAALFHGRTAEPQDAEDNDDVDDGYEVVSNEEGDAGDDNTKRLFPMAEFLLQNGADAGIVDPKSGQTISELIGLAESSIKDDAITYLNLKNTARGQSLVYRSSLPPLPKKQTMDG</sequence>
<dbReference type="Gene3D" id="2.30.29.30">
    <property type="entry name" value="Pleckstrin-homology domain (PH domain)/Phosphotyrosine-binding domain (PTB)"/>
    <property type="match status" value="1"/>
</dbReference>
<keyword evidence="4" id="KW-0862">Zinc</keyword>
<feature type="region of interest" description="Disordered" evidence="6">
    <location>
        <begin position="508"/>
        <end position="569"/>
    </location>
</feature>
<dbReference type="PROSITE" id="PS50115">
    <property type="entry name" value="ARFGAP"/>
    <property type="match status" value="1"/>
</dbReference>
<dbReference type="FunFam" id="1.10.220.150:FF:000009">
    <property type="entry name" value="stromal membrane-associated protein 1 isoform X1"/>
    <property type="match status" value="1"/>
</dbReference>
<dbReference type="InterPro" id="IPR004148">
    <property type="entry name" value="BAR_dom"/>
</dbReference>
<feature type="compositionally biased region" description="Low complexity" evidence="6">
    <location>
        <begin position="583"/>
        <end position="601"/>
    </location>
</feature>
<dbReference type="InterPro" id="IPR001849">
    <property type="entry name" value="PH_domain"/>
</dbReference>
<dbReference type="PANTHER" id="PTHR23180">
    <property type="entry name" value="CENTAURIN/ARF"/>
    <property type="match status" value="1"/>
</dbReference>
<dbReference type="SUPFAM" id="SSF103657">
    <property type="entry name" value="BAR/IMD domain-like"/>
    <property type="match status" value="1"/>
</dbReference>
<dbReference type="PRINTS" id="PR00405">
    <property type="entry name" value="REVINTRACTNG"/>
</dbReference>
<feature type="region of interest" description="Disordered" evidence="6">
    <location>
        <begin position="263"/>
        <end position="284"/>
    </location>
</feature>
<organism evidence="9 10">
    <name type="scientific">Absidia repens</name>
    <dbReference type="NCBI Taxonomy" id="90262"/>
    <lineage>
        <taxon>Eukaryota</taxon>
        <taxon>Fungi</taxon>
        <taxon>Fungi incertae sedis</taxon>
        <taxon>Mucoromycota</taxon>
        <taxon>Mucoromycotina</taxon>
        <taxon>Mucoromycetes</taxon>
        <taxon>Mucorales</taxon>
        <taxon>Cunninghamellaceae</taxon>
        <taxon>Absidia</taxon>
    </lineage>
</organism>
<dbReference type="GO" id="GO:0005737">
    <property type="term" value="C:cytoplasm"/>
    <property type="evidence" value="ECO:0007669"/>
    <property type="project" value="InterPro"/>
</dbReference>
<feature type="compositionally biased region" description="Low complexity" evidence="6">
    <location>
        <begin position="557"/>
        <end position="569"/>
    </location>
</feature>
<dbReference type="Gene3D" id="1.20.1270.60">
    <property type="entry name" value="Arfaptin homology (AH) domain/BAR domain"/>
    <property type="match status" value="1"/>
</dbReference>
<feature type="compositionally biased region" description="Low complexity" evidence="6">
    <location>
        <begin position="508"/>
        <end position="518"/>
    </location>
</feature>
<keyword evidence="2" id="KW-0479">Metal-binding</keyword>
<dbReference type="InterPro" id="IPR027267">
    <property type="entry name" value="AH/BAR_dom_sf"/>
</dbReference>
<keyword evidence="10" id="KW-1185">Reference proteome</keyword>
<feature type="domain" description="Arf-GAP" evidence="8">
    <location>
        <begin position="614"/>
        <end position="747"/>
    </location>
</feature>
<dbReference type="SMART" id="SM00105">
    <property type="entry name" value="ArfGap"/>
    <property type="match status" value="1"/>
</dbReference>
<dbReference type="InterPro" id="IPR037278">
    <property type="entry name" value="ARFGAP/RecO"/>
</dbReference>
<dbReference type="GO" id="GO:0008270">
    <property type="term" value="F:zinc ion binding"/>
    <property type="evidence" value="ECO:0007669"/>
    <property type="project" value="UniProtKB-KW"/>
</dbReference>
<dbReference type="InterPro" id="IPR011993">
    <property type="entry name" value="PH-like_dom_sf"/>
</dbReference>
<dbReference type="AlphaFoldDB" id="A0A1X2IQN1"/>
<dbReference type="EMBL" id="MCGE01000006">
    <property type="protein sequence ID" value="ORZ20558.1"/>
    <property type="molecule type" value="Genomic_DNA"/>
</dbReference>
<evidence type="ECO:0000259" key="8">
    <source>
        <dbReference type="PROSITE" id="PS50115"/>
    </source>
</evidence>
<evidence type="ECO:0000256" key="3">
    <source>
        <dbReference type="ARBA" id="ARBA00022771"/>
    </source>
</evidence>
<dbReference type="SUPFAM" id="SSF57863">
    <property type="entry name" value="ArfGap/RecO-like zinc finger"/>
    <property type="match status" value="1"/>
</dbReference>
<dbReference type="Pfam" id="PF16746">
    <property type="entry name" value="BAR_3"/>
    <property type="match status" value="1"/>
</dbReference>
<evidence type="ECO:0000256" key="4">
    <source>
        <dbReference type="ARBA" id="ARBA00022833"/>
    </source>
</evidence>
<comment type="caution">
    <text evidence="9">The sequence shown here is derived from an EMBL/GenBank/DDBJ whole genome shotgun (WGS) entry which is preliminary data.</text>
</comment>
<feature type="compositionally biased region" description="Polar residues" evidence="6">
    <location>
        <begin position="263"/>
        <end position="276"/>
    </location>
</feature>
<evidence type="ECO:0000313" key="9">
    <source>
        <dbReference type="EMBL" id="ORZ20558.1"/>
    </source>
</evidence>
<dbReference type="Gene3D" id="1.10.220.150">
    <property type="entry name" value="Arf GTPase activating protein"/>
    <property type="match status" value="1"/>
</dbReference>
<dbReference type="STRING" id="90262.A0A1X2IQN1"/>
<feature type="compositionally biased region" description="Low complexity" evidence="6">
    <location>
        <begin position="532"/>
        <end position="541"/>
    </location>
</feature>
<proteinExistence type="predicted"/>
<dbReference type="GO" id="GO:0005096">
    <property type="term" value="F:GTPase activator activity"/>
    <property type="evidence" value="ECO:0007669"/>
    <property type="project" value="UniProtKB-KW"/>
</dbReference>
<dbReference type="OrthoDB" id="10266696at2759"/>
<gene>
    <name evidence="9" type="ORF">BCR42DRAFT_347336</name>
</gene>
<feature type="domain" description="PH" evidence="7">
    <location>
        <begin position="308"/>
        <end position="414"/>
    </location>
</feature>
<evidence type="ECO:0000256" key="1">
    <source>
        <dbReference type="ARBA" id="ARBA00022468"/>
    </source>
</evidence>
<feature type="compositionally biased region" description="Pro residues" evidence="6">
    <location>
        <begin position="542"/>
        <end position="553"/>
    </location>
</feature>
<dbReference type="SUPFAM" id="SSF50729">
    <property type="entry name" value="PH domain-like"/>
    <property type="match status" value="1"/>
</dbReference>
<evidence type="ECO:0000256" key="6">
    <source>
        <dbReference type="SAM" id="MobiDB-lite"/>
    </source>
</evidence>
<evidence type="ECO:0000259" key="7">
    <source>
        <dbReference type="PROSITE" id="PS50003"/>
    </source>
</evidence>
<dbReference type="InterPro" id="IPR001164">
    <property type="entry name" value="ArfGAP_dom"/>
</dbReference>
<dbReference type="PANTHER" id="PTHR23180:SF160">
    <property type="entry name" value="ADP-RIBOSYLATION FACTOR GTPASE-ACTIVATING PROTEIN EFFECTOR PROTEIN 1"/>
    <property type="match status" value="1"/>
</dbReference>
<reference evidence="9 10" key="1">
    <citation type="submission" date="2016-07" db="EMBL/GenBank/DDBJ databases">
        <title>Pervasive Adenine N6-methylation of Active Genes in Fungi.</title>
        <authorList>
            <consortium name="DOE Joint Genome Institute"/>
            <person name="Mondo S.J."/>
            <person name="Dannebaum R.O."/>
            <person name="Kuo R.C."/>
            <person name="Labutti K."/>
            <person name="Haridas S."/>
            <person name="Kuo A."/>
            <person name="Salamov A."/>
            <person name="Ahrendt S.R."/>
            <person name="Lipzen A."/>
            <person name="Sullivan W."/>
            <person name="Andreopoulos W.B."/>
            <person name="Clum A."/>
            <person name="Lindquist E."/>
            <person name="Daum C."/>
            <person name="Ramamoorthy G.K."/>
            <person name="Gryganskyi A."/>
            <person name="Culley D."/>
            <person name="Magnuson J.K."/>
            <person name="James T.Y."/>
            <person name="O'Malley M.A."/>
            <person name="Stajich J.E."/>
            <person name="Spatafora J.W."/>
            <person name="Visel A."/>
            <person name="Grigoriev I.V."/>
        </authorList>
    </citation>
    <scope>NUCLEOTIDE SEQUENCE [LARGE SCALE GENOMIC DNA]</scope>
    <source>
        <strain evidence="9 10">NRRL 1336</strain>
    </source>
</reference>
<dbReference type="CDD" id="cd08204">
    <property type="entry name" value="ArfGap"/>
    <property type="match status" value="1"/>
</dbReference>
<dbReference type="SMART" id="SM00233">
    <property type="entry name" value="PH"/>
    <property type="match status" value="1"/>
</dbReference>
<dbReference type="InterPro" id="IPR045258">
    <property type="entry name" value="ACAP1/2/3-like"/>
</dbReference>
<dbReference type="InterPro" id="IPR038508">
    <property type="entry name" value="ArfGAP_dom_sf"/>
</dbReference>
<dbReference type="Pfam" id="PF00169">
    <property type="entry name" value="PH"/>
    <property type="match status" value="1"/>
</dbReference>
<feature type="region of interest" description="Disordered" evidence="6">
    <location>
        <begin position="583"/>
        <end position="608"/>
    </location>
</feature>
<evidence type="ECO:0000313" key="10">
    <source>
        <dbReference type="Proteomes" id="UP000193560"/>
    </source>
</evidence>
<evidence type="ECO:0000256" key="2">
    <source>
        <dbReference type="ARBA" id="ARBA00022723"/>
    </source>
</evidence>
<evidence type="ECO:0008006" key="11">
    <source>
        <dbReference type="Google" id="ProtNLM"/>
    </source>
</evidence>
<keyword evidence="3 5" id="KW-0863">Zinc-finger</keyword>
<feature type="region of interest" description="Disordered" evidence="6">
    <location>
        <begin position="454"/>
        <end position="492"/>
    </location>
</feature>
<dbReference type="Proteomes" id="UP000193560">
    <property type="component" value="Unassembled WGS sequence"/>
</dbReference>
<name>A0A1X2IQN1_9FUNG</name>
<dbReference type="Pfam" id="PF01412">
    <property type="entry name" value="ArfGap"/>
    <property type="match status" value="1"/>
</dbReference>
<evidence type="ECO:0000256" key="5">
    <source>
        <dbReference type="PROSITE-ProRule" id="PRU00288"/>
    </source>
</evidence>